<reference evidence="4" key="1">
    <citation type="submission" date="2025-08" db="UniProtKB">
        <authorList>
            <consortium name="RefSeq"/>
        </authorList>
    </citation>
    <scope>IDENTIFICATION</scope>
    <source>
        <tissue evidence="4">Brain</tissue>
    </source>
</reference>
<dbReference type="Proteomes" id="UP000694890">
    <property type="component" value="Unplaced"/>
</dbReference>
<evidence type="ECO:0000256" key="2">
    <source>
        <dbReference type="SAM" id="SignalP"/>
    </source>
</evidence>
<accession>A0AAJ8B189</accession>
<evidence type="ECO:0000313" key="3">
    <source>
        <dbReference type="Proteomes" id="UP000694890"/>
    </source>
</evidence>
<organism evidence="3 4">
    <name type="scientific">Lates calcarifer</name>
    <name type="common">Barramundi</name>
    <name type="synonym">Holocentrus calcarifer</name>
    <dbReference type="NCBI Taxonomy" id="8187"/>
    <lineage>
        <taxon>Eukaryota</taxon>
        <taxon>Metazoa</taxon>
        <taxon>Chordata</taxon>
        <taxon>Craniata</taxon>
        <taxon>Vertebrata</taxon>
        <taxon>Euteleostomi</taxon>
        <taxon>Actinopterygii</taxon>
        <taxon>Neopterygii</taxon>
        <taxon>Teleostei</taxon>
        <taxon>Neoteleostei</taxon>
        <taxon>Acanthomorphata</taxon>
        <taxon>Carangaria</taxon>
        <taxon>Carangaria incertae sedis</taxon>
        <taxon>Centropomidae</taxon>
        <taxon>Lates</taxon>
    </lineage>
</organism>
<evidence type="ECO:0000313" key="4">
    <source>
        <dbReference type="RefSeq" id="XP_050924529.1"/>
    </source>
</evidence>
<keyword evidence="1" id="KW-0812">Transmembrane</keyword>
<keyword evidence="1" id="KW-1133">Transmembrane helix</keyword>
<dbReference type="GeneID" id="108872644"/>
<dbReference type="AlphaFoldDB" id="A0AAJ8B189"/>
<dbReference type="SUPFAM" id="SSF48726">
    <property type="entry name" value="Immunoglobulin"/>
    <property type="match status" value="1"/>
</dbReference>
<keyword evidence="1" id="KW-0472">Membrane</keyword>
<feature type="chain" id="PRO_5042478006" evidence="2">
    <location>
        <begin position="22"/>
        <end position="207"/>
    </location>
</feature>
<dbReference type="InterPro" id="IPR036179">
    <property type="entry name" value="Ig-like_dom_sf"/>
</dbReference>
<feature type="signal peptide" evidence="2">
    <location>
        <begin position="1"/>
        <end position="21"/>
    </location>
</feature>
<evidence type="ECO:0000256" key="1">
    <source>
        <dbReference type="SAM" id="Phobius"/>
    </source>
</evidence>
<gene>
    <name evidence="4" type="primary">LOC108872644</name>
</gene>
<dbReference type="KEGG" id="lcf:108872644"/>
<protein>
    <submittedName>
        <fullName evidence="4">Uncharacterized protein LOC108872644</fullName>
    </submittedName>
</protein>
<dbReference type="RefSeq" id="XP_050924529.1">
    <property type="nucleotide sequence ID" value="XM_051068572.1"/>
</dbReference>
<feature type="transmembrane region" description="Helical" evidence="1">
    <location>
        <begin position="151"/>
        <end position="171"/>
    </location>
</feature>
<name>A0AAJ8B189_LATCA</name>
<keyword evidence="2" id="KW-0732">Signal</keyword>
<sequence>MFFLCLSLLSAAAFLQSSVSADEVVSLNCSEAVEVAAGGTVTLTCSIHYQDVEGCKVLHSAWHNTSSIIPCGSGSGEYICDSDHQTYVSLIISNVMKEENYTAAVITDCGMALSFPINVQVTSYSNSSSSHVDNEALSDTVTPGPEKVTSVATISSICVAVIVAAILFFLLGTDKGRNLIKHFMKEKIQRDDSDTVSESSKRFELDF</sequence>
<proteinExistence type="predicted"/>